<accession>A0A0F9KFF2</accession>
<proteinExistence type="predicted"/>
<protein>
    <submittedName>
        <fullName evidence="1">Uncharacterized protein</fullName>
    </submittedName>
</protein>
<organism evidence="1">
    <name type="scientific">marine sediment metagenome</name>
    <dbReference type="NCBI Taxonomy" id="412755"/>
    <lineage>
        <taxon>unclassified sequences</taxon>
        <taxon>metagenomes</taxon>
        <taxon>ecological metagenomes</taxon>
    </lineage>
</organism>
<dbReference type="EMBL" id="LAZR01008104">
    <property type="protein sequence ID" value="KKM80954.1"/>
    <property type="molecule type" value="Genomic_DNA"/>
</dbReference>
<dbReference type="AlphaFoldDB" id="A0A0F9KFF2"/>
<reference evidence="1" key="1">
    <citation type="journal article" date="2015" name="Nature">
        <title>Complex archaea that bridge the gap between prokaryotes and eukaryotes.</title>
        <authorList>
            <person name="Spang A."/>
            <person name="Saw J.H."/>
            <person name="Jorgensen S.L."/>
            <person name="Zaremba-Niedzwiedzka K."/>
            <person name="Martijn J."/>
            <person name="Lind A.E."/>
            <person name="van Eijk R."/>
            <person name="Schleper C."/>
            <person name="Guy L."/>
            <person name="Ettema T.J."/>
        </authorList>
    </citation>
    <scope>NUCLEOTIDE SEQUENCE</scope>
</reference>
<sequence>MGLIEQEIKELRKLKDDWEAGKIADNKVMLVLRIYDQIQKRTNATIQIHMMRGKFGKPVFNGIIQQGVIGNGTSIETIVAGDIELEMVKCPDKDYQLVSRADCLGYSGETEHMENCQSCEHFKITRKVLLRVA</sequence>
<gene>
    <name evidence="1" type="ORF">LCGC14_1334720</name>
</gene>
<comment type="caution">
    <text evidence="1">The sequence shown here is derived from an EMBL/GenBank/DDBJ whole genome shotgun (WGS) entry which is preliminary data.</text>
</comment>
<evidence type="ECO:0000313" key="1">
    <source>
        <dbReference type="EMBL" id="KKM80954.1"/>
    </source>
</evidence>
<name>A0A0F9KFF2_9ZZZZ</name>